<protein>
    <submittedName>
        <fullName evidence="1">Uncharacterized protein</fullName>
    </submittedName>
</protein>
<dbReference type="Proteomes" id="UP000094389">
    <property type="component" value="Unassembled WGS sequence"/>
</dbReference>
<dbReference type="EMBL" id="KV453935">
    <property type="protein sequence ID" value="ODV72365.1"/>
    <property type="molecule type" value="Genomic_DNA"/>
</dbReference>
<organism evidence="1 2">
    <name type="scientific">Cyberlindnera jadinii (strain ATCC 18201 / CBS 1600 / BCRC 20928 / JCM 3617 / NBRC 0987 / NRRL Y-1542)</name>
    <name type="common">Torula yeast</name>
    <name type="synonym">Candida utilis</name>
    <dbReference type="NCBI Taxonomy" id="983966"/>
    <lineage>
        <taxon>Eukaryota</taxon>
        <taxon>Fungi</taxon>
        <taxon>Dikarya</taxon>
        <taxon>Ascomycota</taxon>
        <taxon>Saccharomycotina</taxon>
        <taxon>Saccharomycetes</taxon>
        <taxon>Phaffomycetales</taxon>
        <taxon>Phaffomycetaceae</taxon>
        <taxon>Cyberlindnera</taxon>
    </lineage>
</organism>
<sequence length="111" mass="13065">MRTHDSQPRFKCVYPRTFCSHKTGKFNRQYDFKKHLLHSHFVLRDYKVIKFKSLNQKLGQEGQCMCGMAMIARDWLNHIIDIDGFGEYSCADLKEKWALHRAGVQNPSDNT</sequence>
<name>A0A1E4RZ27_CYBJN</name>
<dbReference type="AlphaFoldDB" id="A0A1E4RZ27"/>
<gene>
    <name evidence="1" type="ORF">CYBJADRAFT_174224</name>
</gene>
<keyword evidence="2" id="KW-1185">Reference proteome</keyword>
<dbReference type="GeneID" id="30990948"/>
<reference evidence="1 2" key="1">
    <citation type="journal article" date="2016" name="Proc. Natl. Acad. Sci. U.S.A.">
        <title>Comparative genomics of biotechnologically important yeasts.</title>
        <authorList>
            <person name="Riley R."/>
            <person name="Haridas S."/>
            <person name="Wolfe K.H."/>
            <person name="Lopes M.R."/>
            <person name="Hittinger C.T."/>
            <person name="Goeker M."/>
            <person name="Salamov A.A."/>
            <person name="Wisecaver J.H."/>
            <person name="Long T.M."/>
            <person name="Calvey C.H."/>
            <person name="Aerts A.L."/>
            <person name="Barry K.W."/>
            <person name="Choi C."/>
            <person name="Clum A."/>
            <person name="Coughlan A.Y."/>
            <person name="Deshpande S."/>
            <person name="Douglass A.P."/>
            <person name="Hanson S.J."/>
            <person name="Klenk H.-P."/>
            <person name="LaButti K.M."/>
            <person name="Lapidus A."/>
            <person name="Lindquist E.A."/>
            <person name="Lipzen A.M."/>
            <person name="Meier-Kolthoff J.P."/>
            <person name="Ohm R.A."/>
            <person name="Otillar R.P."/>
            <person name="Pangilinan J.L."/>
            <person name="Peng Y."/>
            <person name="Rokas A."/>
            <person name="Rosa C.A."/>
            <person name="Scheuner C."/>
            <person name="Sibirny A.A."/>
            <person name="Slot J.C."/>
            <person name="Stielow J.B."/>
            <person name="Sun H."/>
            <person name="Kurtzman C.P."/>
            <person name="Blackwell M."/>
            <person name="Grigoriev I.V."/>
            <person name="Jeffries T.W."/>
        </authorList>
    </citation>
    <scope>NUCLEOTIDE SEQUENCE [LARGE SCALE GENOMIC DNA]</scope>
    <source>
        <strain evidence="2">ATCC 18201 / CBS 1600 / BCRC 20928 / JCM 3617 / NBRC 0987 / NRRL Y-1542</strain>
    </source>
</reference>
<accession>A0A1E4RZ27</accession>
<proteinExistence type="predicted"/>
<dbReference type="RefSeq" id="XP_020069404.1">
    <property type="nucleotide sequence ID" value="XM_020216552.1"/>
</dbReference>
<evidence type="ECO:0000313" key="2">
    <source>
        <dbReference type="Proteomes" id="UP000094389"/>
    </source>
</evidence>
<dbReference type="OrthoDB" id="4091477at2759"/>
<evidence type="ECO:0000313" key="1">
    <source>
        <dbReference type="EMBL" id="ODV72365.1"/>
    </source>
</evidence>
<dbReference type="STRING" id="983966.A0A1E4RZ27"/>